<accession>A0ABT8IYF5</accession>
<dbReference type="Gene3D" id="3.50.50.60">
    <property type="entry name" value="FAD/NAD(P)-binding domain"/>
    <property type="match status" value="1"/>
</dbReference>
<dbReference type="PANTHER" id="PTHR10668:SF105">
    <property type="entry name" value="DEHYDROGENASE-RELATED"/>
    <property type="match status" value="1"/>
</dbReference>
<comment type="subunit">
    <text evidence="2">Interacts with COX5B; this interaction may contribute to localize PYROXD2 to the inner face of the inner mitochondrial membrane.</text>
</comment>
<evidence type="ECO:0000313" key="6">
    <source>
        <dbReference type="Proteomes" id="UP001174210"/>
    </source>
</evidence>
<gene>
    <name evidence="5" type="ORF">P5G59_11960</name>
</gene>
<dbReference type="InterPro" id="IPR002937">
    <property type="entry name" value="Amino_oxidase"/>
</dbReference>
<dbReference type="EMBL" id="JAROCB010000003">
    <property type="protein sequence ID" value="MDN4597859.1"/>
    <property type="molecule type" value="Genomic_DNA"/>
</dbReference>
<evidence type="ECO:0000259" key="4">
    <source>
        <dbReference type="Pfam" id="PF01593"/>
    </source>
</evidence>
<protein>
    <recommendedName>
        <fullName evidence="3">Pyridine nucleotide-disulfide oxidoreductase domain-containing protein 2</fullName>
    </recommendedName>
</protein>
<reference evidence="5" key="1">
    <citation type="submission" date="2023-03" db="EMBL/GenBank/DDBJ databases">
        <title>MT1 and MT2 Draft Genomes of Novel Species.</title>
        <authorList>
            <person name="Venkateswaran K."/>
        </authorList>
    </citation>
    <scope>NUCLEOTIDE SEQUENCE</scope>
    <source>
        <strain evidence="5">F6_8S_P_1A</strain>
    </source>
</reference>
<evidence type="ECO:0000256" key="1">
    <source>
        <dbReference type="ARBA" id="ARBA00037217"/>
    </source>
</evidence>
<comment type="function">
    <text evidence="1">Probable oxidoreductase that may play a role as regulator of mitochondrial function.</text>
</comment>
<dbReference type="PANTHER" id="PTHR10668">
    <property type="entry name" value="PHYTOENE DEHYDROGENASE"/>
    <property type="match status" value="1"/>
</dbReference>
<feature type="domain" description="Amine oxidase" evidence="4">
    <location>
        <begin position="7"/>
        <end position="233"/>
    </location>
</feature>
<comment type="caution">
    <text evidence="5">The sequence shown here is derived from an EMBL/GenBank/DDBJ whole genome shotgun (WGS) entry which is preliminary data.</text>
</comment>
<dbReference type="SUPFAM" id="SSF51905">
    <property type="entry name" value="FAD/NAD(P)-binding domain"/>
    <property type="match status" value="1"/>
</dbReference>
<proteinExistence type="predicted"/>
<dbReference type="InterPro" id="IPR036188">
    <property type="entry name" value="FAD/NAD-bd_sf"/>
</dbReference>
<evidence type="ECO:0000313" key="5">
    <source>
        <dbReference type="EMBL" id="MDN4597859.1"/>
    </source>
</evidence>
<sequence>MGAGPNGLAAAITLARSGLEVAVYDAADRPGGAVRSVPSPSGALIDVGSSVYPFLPTSRFFREWRAGERVDLITPGISYAHPLDGGDAVVAYRDLARTAEALGSDGAHWARRFGGLARAADELADLALIPFGGSLPRPPSVARAGVAITGALLDARRSASRGSRSAALFAGVAAHGAAPLTGPAAASIGTTLAALAHAGGWPLPRGGAQALTDAMVADLEAHGVSFHLGHRVGSRAELRASRVLLLDTSPGDAARILGVAPDATRRILHARTPGPAVFKMDFVLRSPVPWLHADVRDAPTVHVGGSAAEVRAAEETVARGGVPDRPFVMVVQPTVVDPERAPGRHVVWAYTRLPHGLRDIDMSQAIIRQIERFAPGFRDTISELLVTTPDDLHAQNPNLVGGDILGGSTARLRFVRRPTWSGRPWRVDSDGAYLCSSAVAPGPGVHGMVGYLAAADALQSFFRRGVPPLAH</sequence>
<keyword evidence="6" id="KW-1185">Reference proteome</keyword>
<dbReference type="Pfam" id="PF01593">
    <property type="entry name" value="Amino_oxidase"/>
    <property type="match status" value="1"/>
</dbReference>
<evidence type="ECO:0000256" key="2">
    <source>
        <dbReference type="ARBA" id="ARBA00038825"/>
    </source>
</evidence>
<organism evidence="5 6">
    <name type="scientific">Leifsonia virtsii</name>
    <dbReference type="NCBI Taxonomy" id="3035915"/>
    <lineage>
        <taxon>Bacteria</taxon>
        <taxon>Bacillati</taxon>
        <taxon>Actinomycetota</taxon>
        <taxon>Actinomycetes</taxon>
        <taxon>Micrococcales</taxon>
        <taxon>Microbacteriaceae</taxon>
        <taxon>Leifsonia</taxon>
    </lineage>
</organism>
<evidence type="ECO:0000256" key="3">
    <source>
        <dbReference type="ARBA" id="ARBA00040298"/>
    </source>
</evidence>
<dbReference type="Proteomes" id="UP001174210">
    <property type="component" value="Unassembled WGS sequence"/>
</dbReference>
<name>A0ABT8IYF5_9MICO</name>